<name>A0ABR0PP72_GOSAR</name>
<evidence type="ECO:0000313" key="1">
    <source>
        <dbReference type="EMBL" id="KAK5826059.1"/>
    </source>
</evidence>
<proteinExistence type="predicted"/>
<comment type="caution">
    <text evidence="1">The sequence shown here is derived from an EMBL/GenBank/DDBJ whole genome shotgun (WGS) entry which is preliminary data.</text>
</comment>
<sequence>MRYVAMAMRRDLGRTCQNNTGVHYVYLTWQEDCRPRFEKTERGVIFETYRRNSPPIPPISTRQSGGTISDSTGSTLLTTDPWGFFFEIVEPTYLKLTMEFFSTFYLQTVMTRFDDLGMVQFRLGSLVCQLSDPEFDTVLGLYTEEFMEENELHTLNRHIHHSPSRC</sequence>
<accession>A0ABR0PP72</accession>
<organism evidence="1 2">
    <name type="scientific">Gossypium arboreum</name>
    <name type="common">Tree cotton</name>
    <name type="synonym">Gossypium nanking</name>
    <dbReference type="NCBI Taxonomy" id="29729"/>
    <lineage>
        <taxon>Eukaryota</taxon>
        <taxon>Viridiplantae</taxon>
        <taxon>Streptophyta</taxon>
        <taxon>Embryophyta</taxon>
        <taxon>Tracheophyta</taxon>
        <taxon>Spermatophyta</taxon>
        <taxon>Magnoliopsida</taxon>
        <taxon>eudicotyledons</taxon>
        <taxon>Gunneridae</taxon>
        <taxon>Pentapetalae</taxon>
        <taxon>rosids</taxon>
        <taxon>malvids</taxon>
        <taxon>Malvales</taxon>
        <taxon>Malvaceae</taxon>
        <taxon>Malvoideae</taxon>
        <taxon>Gossypium</taxon>
    </lineage>
</organism>
<evidence type="ECO:0000313" key="2">
    <source>
        <dbReference type="Proteomes" id="UP001358586"/>
    </source>
</evidence>
<dbReference type="Proteomes" id="UP001358586">
    <property type="component" value="Chromosome 6"/>
</dbReference>
<gene>
    <name evidence="1" type="ORF">PVK06_020965</name>
</gene>
<reference evidence="1 2" key="1">
    <citation type="submission" date="2023-03" db="EMBL/GenBank/DDBJ databases">
        <title>WGS of Gossypium arboreum.</title>
        <authorList>
            <person name="Yu D."/>
        </authorList>
    </citation>
    <scope>NUCLEOTIDE SEQUENCE [LARGE SCALE GENOMIC DNA]</scope>
    <source>
        <tissue evidence="1">Leaf</tissue>
    </source>
</reference>
<keyword evidence="2" id="KW-1185">Reference proteome</keyword>
<dbReference type="EMBL" id="JARKNE010000006">
    <property type="protein sequence ID" value="KAK5826059.1"/>
    <property type="molecule type" value="Genomic_DNA"/>
</dbReference>
<protein>
    <submittedName>
        <fullName evidence="1">Uncharacterized protein</fullName>
    </submittedName>
</protein>